<keyword evidence="3 7" id="KW-0889">Transcription antitermination</keyword>
<name>A0A9W6LMQ6_9FUSO</name>
<dbReference type="SMART" id="SM00322">
    <property type="entry name" value="KH"/>
    <property type="match status" value="2"/>
</dbReference>
<dbReference type="CDD" id="cd22529">
    <property type="entry name" value="KH-II_NusA_rpt2"/>
    <property type="match status" value="1"/>
</dbReference>
<keyword evidence="8" id="KW-0175">Coiled coil</keyword>
<dbReference type="RefSeq" id="WP_281834386.1">
    <property type="nucleotide sequence ID" value="NZ_BSDY01000005.1"/>
</dbReference>
<evidence type="ECO:0000256" key="8">
    <source>
        <dbReference type="SAM" id="Coils"/>
    </source>
</evidence>
<keyword evidence="4 7" id="KW-0694">RNA-binding</keyword>
<feature type="coiled-coil region" evidence="8">
    <location>
        <begin position="343"/>
        <end position="370"/>
    </location>
</feature>
<dbReference type="Pfam" id="PF00575">
    <property type="entry name" value="S1"/>
    <property type="match status" value="1"/>
</dbReference>
<comment type="subcellular location">
    <subcellularLocation>
        <location evidence="7">Cytoplasm</location>
    </subcellularLocation>
</comment>
<dbReference type="CDD" id="cd02134">
    <property type="entry name" value="KH-II_NusA_rpt1"/>
    <property type="match status" value="1"/>
</dbReference>
<dbReference type="InterPro" id="IPR003029">
    <property type="entry name" value="S1_domain"/>
</dbReference>
<dbReference type="AlphaFoldDB" id="A0A9W6LMQ6"/>
<evidence type="ECO:0000313" key="11">
    <source>
        <dbReference type="Proteomes" id="UP001144471"/>
    </source>
</evidence>
<sequence>MNKKDAKIFLDALTELEKEKGISKESLLETVEQALLAAYKKHYGDEENNVKVIINRDTGNVEVFEVKTVVTQEDLYDPAVEIILEDALELKKRAKLGDVMEIPVKCEEFRRNAIQNGKQIVIQKVREAERQNVYDKFKCREDDIINGIIRRIDDRRNIFIEFDGIEAMLPITEQSPADLYRIGDRLKVYVVEVEKTSRFPKILISRKHDGLLRKLFELEVPEIEEGTIELKAVSREAGSRAKVAVYSPNPEVDTVGACIGQRGLRIKNVVNELNGEKIDIVEWKEAKEEFVSAALSPARVTSVELLEDEVTARVIVDNSQLSLAIGKNGQNARLAAKLTGMRVDIKTIEAAAAEAEAMEAEAEAAEAVEAPVDGE</sequence>
<dbReference type="SUPFAM" id="SSF50249">
    <property type="entry name" value="Nucleic acid-binding proteins"/>
    <property type="match status" value="1"/>
</dbReference>
<evidence type="ECO:0000256" key="2">
    <source>
        <dbReference type="ARBA" id="ARBA00022490"/>
    </source>
</evidence>
<keyword evidence="11" id="KW-1185">Reference proteome</keyword>
<gene>
    <name evidence="7 10" type="primary">nusA</name>
    <name evidence="10" type="ORF">PM10SUCC1_12270</name>
</gene>
<dbReference type="InterPro" id="IPR058582">
    <property type="entry name" value="KH_NusA_2nd"/>
</dbReference>
<dbReference type="Pfam" id="PF13184">
    <property type="entry name" value="KH_NusA_1st"/>
    <property type="match status" value="1"/>
</dbReference>
<comment type="caution">
    <text evidence="10">The sequence shown here is derived from an EMBL/GenBank/DDBJ whole genome shotgun (WGS) entry which is preliminary data.</text>
</comment>
<dbReference type="PANTHER" id="PTHR22648">
    <property type="entry name" value="TRANSCRIPTION TERMINATION FACTOR NUSA"/>
    <property type="match status" value="1"/>
</dbReference>
<dbReference type="InterPro" id="IPR036555">
    <property type="entry name" value="NusA_N_sf"/>
</dbReference>
<dbReference type="GO" id="GO:0031564">
    <property type="term" value="P:transcription antitermination"/>
    <property type="evidence" value="ECO:0007669"/>
    <property type="project" value="UniProtKB-UniRule"/>
</dbReference>
<feature type="domain" description="S1 motif" evidence="9">
    <location>
        <begin position="142"/>
        <end position="207"/>
    </location>
</feature>
<dbReference type="InterPro" id="IPR025249">
    <property type="entry name" value="TF_NusA_KH_1st"/>
</dbReference>
<dbReference type="InterPro" id="IPR009019">
    <property type="entry name" value="KH_sf_prok-type"/>
</dbReference>
<evidence type="ECO:0000256" key="7">
    <source>
        <dbReference type="HAMAP-Rule" id="MF_00945"/>
    </source>
</evidence>
<dbReference type="NCBIfam" id="TIGR01953">
    <property type="entry name" value="NusA"/>
    <property type="match status" value="1"/>
</dbReference>
<evidence type="ECO:0000256" key="4">
    <source>
        <dbReference type="ARBA" id="ARBA00022884"/>
    </source>
</evidence>
<proteinExistence type="inferred from homology"/>
<dbReference type="GO" id="GO:0005829">
    <property type="term" value="C:cytosol"/>
    <property type="evidence" value="ECO:0007669"/>
    <property type="project" value="TreeGrafter"/>
</dbReference>
<dbReference type="PROSITE" id="PS50126">
    <property type="entry name" value="S1"/>
    <property type="match status" value="1"/>
</dbReference>
<dbReference type="GO" id="GO:0003700">
    <property type="term" value="F:DNA-binding transcription factor activity"/>
    <property type="evidence" value="ECO:0007669"/>
    <property type="project" value="InterPro"/>
</dbReference>
<dbReference type="CDD" id="cd04455">
    <property type="entry name" value="S1_NusA"/>
    <property type="match status" value="1"/>
</dbReference>
<dbReference type="HAMAP" id="MF_00945_B">
    <property type="entry name" value="NusA_B"/>
    <property type="match status" value="1"/>
</dbReference>
<dbReference type="FunFam" id="3.30.300.20:FF:000005">
    <property type="entry name" value="Transcription termination/antitermination protein NusA"/>
    <property type="match status" value="1"/>
</dbReference>
<dbReference type="InterPro" id="IPR010213">
    <property type="entry name" value="TF_NusA"/>
</dbReference>
<dbReference type="Proteomes" id="UP001144471">
    <property type="component" value="Unassembled WGS sequence"/>
</dbReference>
<protein>
    <recommendedName>
        <fullName evidence="7">Transcription termination/antitermination protein NusA</fullName>
    </recommendedName>
</protein>
<evidence type="ECO:0000256" key="6">
    <source>
        <dbReference type="ARBA" id="ARBA00023163"/>
    </source>
</evidence>
<dbReference type="Gene3D" id="3.30.300.20">
    <property type="match status" value="2"/>
</dbReference>
<evidence type="ECO:0000259" key="9">
    <source>
        <dbReference type="PROSITE" id="PS50126"/>
    </source>
</evidence>
<dbReference type="InterPro" id="IPR015946">
    <property type="entry name" value="KH_dom-like_a/b"/>
</dbReference>
<keyword evidence="6 7" id="KW-0804">Transcription</keyword>
<evidence type="ECO:0000256" key="3">
    <source>
        <dbReference type="ARBA" id="ARBA00022814"/>
    </source>
</evidence>
<evidence type="ECO:0000256" key="5">
    <source>
        <dbReference type="ARBA" id="ARBA00023015"/>
    </source>
</evidence>
<dbReference type="PROSITE" id="PS50084">
    <property type="entry name" value="KH_TYPE_1"/>
    <property type="match status" value="1"/>
</dbReference>
<dbReference type="GO" id="GO:0006353">
    <property type="term" value="P:DNA-templated transcription termination"/>
    <property type="evidence" value="ECO:0007669"/>
    <property type="project" value="UniProtKB-UniRule"/>
</dbReference>
<dbReference type="InterPro" id="IPR030842">
    <property type="entry name" value="TF_NusA_bacterial"/>
</dbReference>
<comment type="subunit">
    <text evidence="7">Monomer. Binds directly to the core enzyme of the DNA-dependent RNA polymerase and to nascent RNA.</text>
</comment>
<dbReference type="GO" id="GO:0003723">
    <property type="term" value="F:RNA binding"/>
    <property type="evidence" value="ECO:0007669"/>
    <property type="project" value="UniProtKB-UniRule"/>
</dbReference>
<keyword evidence="2 7" id="KW-0963">Cytoplasm</keyword>
<comment type="similarity">
    <text evidence="7">Belongs to the NusA family.</text>
</comment>
<organism evidence="10 11">
    <name type="scientific">Propionigenium maris DSM 9537</name>
    <dbReference type="NCBI Taxonomy" id="1123000"/>
    <lineage>
        <taxon>Bacteria</taxon>
        <taxon>Fusobacteriati</taxon>
        <taxon>Fusobacteriota</taxon>
        <taxon>Fusobacteriia</taxon>
        <taxon>Fusobacteriales</taxon>
        <taxon>Fusobacteriaceae</taxon>
        <taxon>Propionigenium</taxon>
    </lineage>
</organism>
<dbReference type="Gene3D" id="2.40.50.140">
    <property type="entry name" value="Nucleic acid-binding proteins"/>
    <property type="match status" value="1"/>
</dbReference>
<reference evidence="10" key="1">
    <citation type="submission" date="2022-12" db="EMBL/GenBank/DDBJ databases">
        <title>Reference genome sequencing for broad-spectrum identification of bacterial and archaeal isolates by mass spectrometry.</title>
        <authorList>
            <person name="Sekiguchi Y."/>
            <person name="Tourlousse D.M."/>
        </authorList>
    </citation>
    <scope>NUCLEOTIDE SEQUENCE</scope>
    <source>
        <strain evidence="10">10succ1</strain>
    </source>
</reference>
<keyword evidence="1 7" id="KW-0806">Transcription termination</keyword>
<dbReference type="FunFam" id="3.30.300.20:FF:000002">
    <property type="entry name" value="Transcription termination/antitermination protein NusA"/>
    <property type="match status" value="1"/>
</dbReference>
<dbReference type="FunFam" id="3.30.1480.10:FF:000002">
    <property type="entry name" value="Transcription termination/antitermination protein NusA"/>
    <property type="match status" value="1"/>
</dbReference>
<dbReference type="EMBL" id="BSDY01000005">
    <property type="protein sequence ID" value="GLI55713.1"/>
    <property type="molecule type" value="Genomic_DNA"/>
</dbReference>
<dbReference type="SUPFAM" id="SSF69705">
    <property type="entry name" value="Transcription factor NusA, N-terminal domain"/>
    <property type="match status" value="1"/>
</dbReference>
<evidence type="ECO:0000313" key="10">
    <source>
        <dbReference type="EMBL" id="GLI55713.1"/>
    </source>
</evidence>
<dbReference type="Gene3D" id="3.30.1480.10">
    <property type="entry name" value="NusA, N-terminal domain"/>
    <property type="match status" value="1"/>
</dbReference>
<dbReference type="SUPFAM" id="SSF54814">
    <property type="entry name" value="Prokaryotic type KH domain (KH-domain type II)"/>
    <property type="match status" value="2"/>
</dbReference>
<evidence type="ECO:0000256" key="1">
    <source>
        <dbReference type="ARBA" id="ARBA00022472"/>
    </source>
</evidence>
<dbReference type="Pfam" id="PF26594">
    <property type="entry name" value="KH_NusA_2nd"/>
    <property type="match status" value="1"/>
</dbReference>
<comment type="function">
    <text evidence="7">Participates in both transcription termination and antitermination.</text>
</comment>
<dbReference type="InterPro" id="IPR012340">
    <property type="entry name" value="NA-bd_OB-fold"/>
</dbReference>
<dbReference type="InterPro" id="IPR013735">
    <property type="entry name" value="TF_NusA_N"/>
</dbReference>
<dbReference type="Pfam" id="PF08529">
    <property type="entry name" value="NusA_N"/>
    <property type="match status" value="1"/>
</dbReference>
<dbReference type="PANTHER" id="PTHR22648:SF0">
    <property type="entry name" value="TRANSCRIPTION TERMINATION_ANTITERMINATION PROTEIN NUSA"/>
    <property type="match status" value="1"/>
</dbReference>
<keyword evidence="5 7" id="KW-0805">Transcription regulation</keyword>
<dbReference type="SMART" id="SM00316">
    <property type="entry name" value="S1"/>
    <property type="match status" value="1"/>
</dbReference>
<accession>A0A9W6LMQ6</accession>
<dbReference type="InterPro" id="IPR004087">
    <property type="entry name" value="KH_dom"/>
</dbReference>